<dbReference type="Proteomes" id="UP000242502">
    <property type="component" value="Unassembled WGS sequence"/>
</dbReference>
<proteinExistence type="predicted"/>
<sequence>MVMILYLECKKKSFLTQSEFQKTKNSPKMDNSLFQSRNELEYAPLAIYPDHRDKPNQGE</sequence>
<dbReference type="AlphaFoldDB" id="A0A1D2QPM1"/>
<organism evidence="1 2">
    <name type="scientific">Candidatus Endobugula sertula</name>
    <name type="common">Bugula neritina bacterial symbiont</name>
    <dbReference type="NCBI Taxonomy" id="62101"/>
    <lineage>
        <taxon>Bacteria</taxon>
        <taxon>Pseudomonadati</taxon>
        <taxon>Pseudomonadota</taxon>
        <taxon>Gammaproteobacteria</taxon>
        <taxon>Cellvibrionales</taxon>
        <taxon>Cellvibrionaceae</taxon>
        <taxon>Candidatus Endobugula</taxon>
    </lineage>
</organism>
<name>A0A1D2QPM1_9GAMM</name>
<reference evidence="1 2" key="1">
    <citation type="journal article" date="2016" name="Appl. Environ. Microbiol.">
        <title>Lack of Overt Genome Reduction in the Bryostatin-Producing Bryozoan Symbiont "Candidatus Endobugula sertula".</title>
        <authorList>
            <person name="Miller I.J."/>
            <person name="Vanee N."/>
            <person name="Fong S.S."/>
            <person name="Lim-Fong G.E."/>
            <person name="Kwan J.C."/>
        </authorList>
    </citation>
    <scope>NUCLEOTIDE SEQUENCE [LARGE SCALE GENOMIC DNA]</scope>
    <source>
        <strain evidence="1">AB1-4</strain>
    </source>
</reference>
<accession>A0A1D2QPM1</accession>
<gene>
    <name evidence="1" type="ORF">AB835_08705</name>
</gene>
<comment type="caution">
    <text evidence="1">The sequence shown here is derived from an EMBL/GenBank/DDBJ whole genome shotgun (WGS) entry which is preliminary data.</text>
</comment>
<evidence type="ECO:0000313" key="1">
    <source>
        <dbReference type="EMBL" id="ODS23504.1"/>
    </source>
</evidence>
<dbReference type="EMBL" id="MDLC01000027">
    <property type="protein sequence ID" value="ODS23504.1"/>
    <property type="molecule type" value="Genomic_DNA"/>
</dbReference>
<evidence type="ECO:0000313" key="2">
    <source>
        <dbReference type="Proteomes" id="UP000242502"/>
    </source>
</evidence>
<protein>
    <submittedName>
        <fullName evidence="1">Uncharacterized protein</fullName>
    </submittedName>
</protein>